<organism evidence="2 3">
    <name type="scientific">Sphaeroforma arctica JP610</name>
    <dbReference type="NCBI Taxonomy" id="667725"/>
    <lineage>
        <taxon>Eukaryota</taxon>
        <taxon>Ichthyosporea</taxon>
        <taxon>Ichthyophonida</taxon>
        <taxon>Sphaeroforma</taxon>
    </lineage>
</organism>
<dbReference type="Pfam" id="PF13450">
    <property type="entry name" value="NAD_binding_8"/>
    <property type="match status" value="1"/>
</dbReference>
<proteinExistence type="predicted"/>
<dbReference type="PRINTS" id="PR00419">
    <property type="entry name" value="ADXRDTASE"/>
</dbReference>
<reference evidence="2 3" key="1">
    <citation type="submission" date="2011-02" db="EMBL/GenBank/DDBJ databases">
        <title>The Genome Sequence of Sphaeroforma arctica JP610.</title>
        <authorList>
            <consortium name="The Broad Institute Genome Sequencing Platform"/>
            <person name="Russ C."/>
            <person name="Cuomo C."/>
            <person name="Young S.K."/>
            <person name="Zeng Q."/>
            <person name="Gargeya S."/>
            <person name="Alvarado L."/>
            <person name="Berlin A."/>
            <person name="Chapman S.B."/>
            <person name="Chen Z."/>
            <person name="Freedman E."/>
            <person name="Gellesch M."/>
            <person name="Goldberg J."/>
            <person name="Griggs A."/>
            <person name="Gujja S."/>
            <person name="Heilman E."/>
            <person name="Heiman D."/>
            <person name="Howarth C."/>
            <person name="Mehta T."/>
            <person name="Neiman D."/>
            <person name="Pearson M."/>
            <person name="Roberts A."/>
            <person name="Saif S."/>
            <person name="Shea T."/>
            <person name="Shenoy N."/>
            <person name="Sisk P."/>
            <person name="Stolte C."/>
            <person name="Sykes S."/>
            <person name="White J."/>
            <person name="Yandava C."/>
            <person name="Burger G."/>
            <person name="Gray M.W."/>
            <person name="Holland P.W.H."/>
            <person name="King N."/>
            <person name="Lang F.B.F."/>
            <person name="Roger A.J."/>
            <person name="Ruiz-Trillo I."/>
            <person name="Haas B."/>
            <person name="Nusbaum C."/>
            <person name="Birren B."/>
        </authorList>
    </citation>
    <scope>NUCLEOTIDE SEQUENCE [LARGE SCALE GENOMIC DNA]</scope>
    <source>
        <strain evidence="2 3">JP610</strain>
    </source>
</reference>
<dbReference type="AlphaFoldDB" id="A0A0L0FL50"/>
<dbReference type="EMBL" id="KQ242980">
    <property type="protein sequence ID" value="KNC76738.1"/>
    <property type="molecule type" value="Genomic_DNA"/>
</dbReference>
<dbReference type="Gene3D" id="3.50.50.60">
    <property type="entry name" value="FAD/NAD(P)-binding domain"/>
    <property type="match status" value="1"/>
</dbReference>
<accession>A0A0L0FL50</accession>
<dbReference type="InterPro" id="IPR036188">
    <property type="entry name" value="FAD/NAD-bd_sf"/>
</dbReference>
<dbReference type="RefSeq" id="XP_014150640.1">
    <property type="nucleotide sequence ID" value="XM_014295165.1"/>
</dbReference>
<dbReference type="Proteomes" id="UP000054560">
    <property type="component" value="Unassembled WGS sequence"/>
</dbReference>
<feature type="chain" id="PRO_5005538641" description="Amine oxidase domain-containing protein" evidence="1">
    <location>
        <begin position="24"/>
        <end position="125"/>
    </location>
</feature>
<keyword evidence="1" id="KW-0732">Signal</keyword>
<dbReference type="OrthoDB" id="63543at2759"/>
<evidence type="ECO:0000313" key="2">
    <source>
        <dbReference type="EMBL" id="KNC76738.1"/>
    </source>
</evidence>
<evidence type="ECO:0000313" key="3">
    <source>
        <dbReference type="Proteomes" id="UP000054560"/>
    </source>
</evidence>
<gene>
    <name evidence="2" type="ORF">SARC_10776</name>
</gene>
<evidence type="ECO:0000256" key="1">
    <source>
        <dbReference type="SAM" id="SignalP"/>
    </source>
</evidence>
<dbReference type="STRING" id="667725.A0A0L0FL50"/>
<evidence type="ECO:0008006" key="4">
    <source>
        <dbReference type="Google" id="ProtNLM"/>
    </source>
</evidence>
<name>A0A0L0FL50_9EUKA</name>
<keyword evidence="3" id="KW-1185">Reference proteome</keyword>
<feature type="signal peptide" evidence="1">
    <location>
        <begin position="1"/>
        <end position="23"/>
    </location>
</feature>
<protein>
    <recommendedName>
        <fullName evidence="4">Amine oxidase domain-containing protein</fullName>
    </recommendedName>
</protein>
<dbReference type="GeneID" id="25911280"/>
<sequence>MSSAIMSKIILSIANLYFTLCLALPFNKDAKIDIIRAGPAGIHMASCLDTAGYDHITMYEKTSRIGGKAYSFLDPDDPEVFHEMGTCYTHTAYDAVFDLLRTYVNENLDEKLIEYSSDNYYQGNK</sequence>
<dbReference type="SUPFAM" id="SSF51905">
    <property type="entry name" value="FAD/NAD(P)-binding domain"/>
    <property type="match status" value="1"/>
</dbReference>